<protein>
    <submittedName>
        <fullName evidence="2">Zinc finger MYM-type protein 1-like</fullName>
    </submittedName>
</protein>
<dbReference type="GeneID" id="136088154"/>
<proteinExistence type="predicted"/>
<reference evidence="2" key="1">
    <citation type="submission" date="2025-08" db="UniProtKB">
        <authorList>
            <consortium name="RefSeq"/>
        </authorList>
    </citation>
    <scope>IDENTIFICATION</scope>
</reference>
<sequence>MLGKTNILSTIDAGYSLSIKKYNELVDKNRHTLSRVIDCIKCCGVHELPLRGHNETIDSNNRGVFLDMVSYTATLDIYIEEIKREIDKAKFVSLQADETTDVSCRSQFVIILRYLKGHKPVERFIAFIDVQDRTAMGLTNVLKEELNCFCQKEKLIAQAYDGAAVMRG</sequence>
<dbReference type="RefSeq" id="XP_065667887.1">
    <property type="nucleotide sequence ID" value="XM_065811815.1"/>
</dbReference>
<accession>A0ABM4D0W8</accession>
<dbReference type="Proteomes" id="UP001652625">
    <property type="component" value="Chromosome 12"/>
</dbReference>
<dbReference type="PANTHER" id="PTHR45749:SF28">
    <property type="entry name" value="ZINC FINGER MYM-TYPE PROTEIN 1-LIKE-RELATED"/>
    <property type="match status" value="1"/>
</dbReference>
<gene>
    <name evidence="2" type="primary">LOC136088154</name>
</gene>
<dbReference type="PANTHER" id="PTHR45749">
    <property type="match status" value="1"/>
</dbReference>
<organism evidence="1 2">
    <name type="scientific">Hydra vulgaris</name>
    <name type="common">Hydra</name>
    <name type="synonym">Hydra attenuata</name>
    <dbReference type="NCBI Taxonomy" id="6087"/>
    <lineage>
        <taxon>Eukaryota</taxon>
        <taxon>Metazoa</taxon>
        <taxon>Cnidaria</taxon>
        <taxon>Hydrozoa</taxon>
        <taxon>Hydroidolina</taxon>
        <taxon>Anthoathecata</taxon>
        <taxon>Aplanulata</taxon>
        <taxon>Hydridae</taxon>
        <taxon>Hydra</taxon>
    </lineage>
</organism>
<name>A0ABM4D0W8_HYDVU</name>
<evidence type="ECO:0000313" key="2">
    <source>
        <dbReference type="RefSeq" id="XP_065667887.1"/>
    </source>
</evidence>
<evidence type="ECO:0000313" key="1">
    <source>
        <dbReference type="Proteomes" id="UP001652625"/>
    </source>
</evidence>
<keyword evidence="1" id="KW-1185">Reference proteome</keyword>